<sequence>MAFAVAAPGAFAGARARVSTCRARPAAAARVTMGDKDKFATVGDKAQAVKDSEMDGTLRGPDPTSPGSVKDTEGITNIYAKVQPMRVAVDQPTDVKKVVASLFVAVVVGFAILAVVPFNKEAKIAVEQGEAPAAEVGLPSQSNCQLSLPSA</sequence>
<organism evidence="1 2">
    <name type="scientific">Pyropia yezoensis</name>
    <name type="common">Susabi-nori</name>
    <name type="synonym">Porphyra yezoensis</name>
    <dbReference type="NCBI Taxonomy" id="2788"/>
    <lineage>
        <taxon>Eukaryota</taxon>
        <taxon>Rhodophyta</taxon>
        <taxon>Bangiophyceae</taxon>
        <taxon>Bangiales</taxon>
        <taxon>Bangiaceae</taxon>
        <taxon>Pyropia</taxon>
    </lineage>
</organism>
<gene>
    <name evidence="1" type="ORF">I4F81_000079</name>
</gene>
<dbReference type="Proteomes" id="UP000798662">
    <property type="component" value="Chromosome 1"/>
</dbReference>
<evidence type="ECO:0000313" key="2">
    <source>
        <dbReference type="Proteomes" id="UP000798662"/>
    </source>
</evidence>
<protein>
    <submittedName>
        <fullName evidence="1">Uncharacterized protein</fullName>
    </submittedName>
</protein>
<evidence type="ECO:0000313" key="1">
    <source>
        <dbReference type="EMBL" id="KAK1857462.1"/>
    </source>
</evidence>
<dbReference type="EMBL" id="CM020618">
    <property type="protein sequence ID" value="KAK1857462.1"/>
    <property type="molecule type" value="Genomic_DNA"/>
</dbReference>
<keyword evidence="2" id="KW-1185">Reference proteome</keyword>
<proteinExistence type="predicted"/>
<comment type="caution">
    <text evidence="1">The sequence shown here is derived from an EMBL/GenBank/DDBJ whole genome shotgun (WGS) entry which is preliminary data.</text>
</comment>
<name>A0ACC3BHV6_PYRYE</name>
<reference evidence="1" key="1">
    <citation type="submission" date="2019-11" db="EMBL/GenBank/DDBJ databases">
        <title>Nori genome reveals adaptations in red seaweeds to the harsh intertidal environment.</title>
        <authorList>
            <person name="Wang D."/>
            <person name="Mao Y."/>
        </authorList>
    </citation>
    <scope>NUCLEOTIDE SEQUENCE</scope>
    <source>
        <tissue evidence="1">Gametophyte</tissue>
    </source>
</reference>
<accession>A0ACC3BHV6</accession>